<dbReference type="AlphaFoldDB" id="A0A9X3WFU6"/>
<evidence type="ECO:0000313" key="1">
    <source>
        <dbReference type="EMBL" id="MDC3416669.1"/>
    </source>
</evidence>
<proteinExistence type="predicted"/>
<dbReference type="RefSeq" id="WP_272445683.1">
    <property type="nucleotide sequence ID" value="NZ_JAMQKC010000004.1"/>
</dbReference>
<protein>
    <submittedName>
        <fullName evidence="1">Uncharacterized protein</fullName>
    </submittedName>
</protein>
<keyword evidence="2" id="KW-1185">Reference proteome</keyword>
<accession>A0A9X3WFU6</accession>
<organism evidence="1 2">
    <name type="scientific">Aquibacillus salsiterrae</name>
    <dbReference type="NCBI Taxonomy" id="2950439"/>
    <lineage>
        <taxon>Bacteria</taxon>
        <taxon>Bacillati</taxon>
        <taxon>Bacillota</taxon>
        <taxon>Bacilli</taxon>
        <taxon>Bacillales</taxon>
        <taxon>Bacillaceae</taxon>
        <taxon>Aquibacillus</taxon>
    </lineage>
</organism>
<name>A0A9X3WFU6_9BACI</name>
<dbReference type="Proteomes" id="UP001145069">
    <property type="component" value="Unassembled WGS sequence"/>
</dbReference>
<evidence type="ECO:0000313" key="2">
    <source>
        <dbReference type="Proteomes" id="UP001145069"/>
    </source>
</evidence>
<comment type="caution">
    <text evidence="1">The sequence shown here is derived from an EMBL/GenBank/DDBJ whole genome shotgun (WGS) entry which is preliminary data.</text>
</comment>
<gene>
    <name evidence="1" type="ORF">NC799_07030</name>
</gene>
<reference evidence="1" key="1">
    <citation type="submission" date="2022-06" db="EMBL/GenBank/DDBJ databases">
        <title>Aquibacillus sp. a new bacterium isolated from soil saline samples.</title>
        <authorList>
            <person name="Galisteo C."/>
            <person name="De La Haba R."/>
            <person name="Sanchez-Porro C."/>
            <person name="Ventosa A."/>
        </authorList>
    </citation>
    <scope>NUCLEOTIDE SEQUENCE</scope>
    <source>
        <strain evidence="1">3ASR75-54</strain>
    </source>
</reference>
<dbReference type="EMBL" id="JAMQKC010000004">
    <property type="protein sequence ID" value="MDC3416669.1"/>
    <property type="molecule type" value="Genomic_DNA"/>
</dbReference>
<sequence length="142" mass="15513">MKKIFIILTVFTLITVAIPSSVFASGGIQYGAGEWDLLYEGGLYLTTDSYEEIQVSSGGGNLEICVFDMSPSNNGNFIVEEQDPSGRDFVAYGYIYPDSSGQDCVVLTDLNSYVDGDNNKAEFVIGFDVNGFNETVTVRIRD</sequence>